<evidence type="ECO:0000313" key="2">
    <source>
        <dbReference type="EMBL" id="MFD1307220.1"/>
    </source>
</evidence>
<sequence length="146" mass="14987">MPRKPPYRKTSHPPRRSRRAARNAAAGALAGPRRPGAPGIGAGASRAAFPGADPATLDRAAAAHEPASVLACPLVSPGERFPFLAPDAVPFILGTPASDPDPWAARTARFDGPDAHLVGVLEERGRLPASVGAHARGRLDLDTAGS</sequence>
<keyword evidence="3" id="KW-1185">Reference proteome</keyword>
<gene>
    <name evidence="2" type="ORF">ACFQ5X_15360</name>
</gene>
<feature type="compositionally biased region" description="Low complexity" evidence="1">
    <location>
        <begin position="22"/>
        <end position="52"/>
    </location>
</feature>
<dbReference type="Proteomes" id="UP001597058">
    <property type="component" value="Unassembled WGS sequence"/>
</dbReference>
<evidence type="ECO:0000313" key="3">
    <source>
        <dbReference type="Proteomes" id="UP001597058"/>
    </source>
</evidence>
<dbReference type="EMBL" id="JBHTMM010000016">
    <property type="protein sequence ID" value="MFD1307220.1"/>
    <property type="molecule type" value="Genomic_DNA"/>
</dbReference>
<name>A0ABW3XDD2_9ACTN</name>
<reference evidence="3" key="1">
    <citation type="journal article" date="2019" name="Int. J. Syst. Evol. Microbiol.">
        <title>The Global Catalogue of Microorganisms (GCM) 10K type strain sequencing project: providing services to taxonomists for standard genome sequencing and annotation.</title>
        <authorList>
            <consortium name="The Broad Institute Genomics Platform"/>
            <consortium name="The Broad Institute Genome Sequencing Center for Infectious Disease"/>
            <person name="Wu L."/>
            <person name="Ma J."/>
        </authorList>
    </citation>
    <scope>NUCLEOTIDE SEQUENCE [LARGE SCALE GENOMIC DNA]</scope>
    <source>
        <strain evidence="3">CGMCC 4.7020</strain>
    </source>
</reference>
<evidence type="ECO:0000256" key="1">
    <source>
        <dbReference type="SAM" id="MobiDB-lite"/>
    </source>
</evidence>
<feature type="region of interest" description="Disordered" evidence="1">
    <location>
        <begin position="1"/>
        <end position="52"/>
    </location>
</feature>
<proteinExistence type="predicted"/>
<dbReference type="RefSeq" id="WP_329526362.1">
    <property type="nucleotide sequence ID" value="NZ_JBHSKH010000086.1"/>
</dbReference>
<comment type="caution">
    <text evidence="2">The sequence shown here is derived from an EMBL/GenBank/DDBJ whole genome shotgun (WGS) entry which is preliminary data.</text>
</comment>
<organism evidence="2 3">
    <name type="scientific">Streptomyces kaempferi</name>
    <dbReference type="NCBI Taxonomy" id="333725"/>
    <lineage>
        <taxon>Bacteria</taxon>
        <taxon>Bacillati</taxon>
        <taxon>Actinomycetota</taxon>
        <taxon>Actinomycetes</taxon>
        <taxon>Kitasatosporales</taxon>
        <taxon>Streptomycetaceae</taxon>
        <taxon>Streptomyces</taxon>
    </lineage>
</organism>
<protein>
    <submittedName>
        <fullName evidence="2">Uncharacterized protein</fullName>
    </submittedName>
</protein>
<feature type="compositionally biased region" description="Basic residues" evidence="1">
    <location>
        <begin position="1"/>
        <end position="21"/>
    </location>
</feature>
<accession>A0ABW3XDD2</accession>